<reference evidence="3" key="1">
    <citation type="submission" date="2016-10" db="EMBL/GenBank/DDBJ databases">
        <authorList>
            <person name="Varghese N."/>
            <person name="Submissions S."/>
        </authorList>
    </citation>
    <scope>NUCLEOTIDE SEQUENCE [LARGE SCALE GENOMIC DNA]</scope>
    <source>
        <strain evidence="3">CGMCC 1.10119</strain>
    </source>
</reference>
<sequence length="327" mass="36179">MLTDVSGVHHVSAIASDPQRVVDFYTDVLGLRFVRRTVNFEDQFNYHLYFGDADGSPGSVLTFFAYPREVEGRLGSPGIHTTQLAIPEHAVEYWVERLRSHDVEVGELTTRFGSEAQGASREASDDQPRAETVVPFTDPDGMQVELVTGPSQDLPYEAGPVPVDRAIRGVRGVSLQSRSPYVTASLLDTFGFDLVGENDERVRYRLPGGRRSTVDILTGDASFGREGAGSIHHVAFGVEDEDTLHEWRELLEERDFDVSRVKDRQFMHSLYVREPGGVLFELATEREGVAVDAPVPGESLVLPPWLEQDRGMIEGQLPPLSAPGESE</sequence>
<dbReference type="AlphaFoldDB" id="A0A1G9T842"/>
<evidence type="ECO:0000259" key="1">
    <source>
        <dbReference type="PROSITE" id="PS51819"/>
    </source>
</evidence>
<proteinExistence type="predicted"/>
<gene>
    <name evidence="2" type="ORF">SAMN04487949_1661</name>
</gene>
<dbReference type="OrthoDB" id="9710at2157"/>
<dbReference type="PROSITE" id="PS51819">
    <property type="entry name" value="VOC"/>
    <property type="match status" value="2"/>
</dbReference>
<evidence type="ECO:0000313" key="3">
    <source>
        <dbReference type="Proteomes" id="UP000199451"/>
    </source>
</evidence>
<accession>A0A1G9T842</accession>
<dbReference type="InterPro" id="IPR052537">
    <property type="entry name" value="Extradiol_RC_dioxygenase"/>
</dbReference>
<dbReference type="Gene3D" id="3.10.180.10">
    <property type="entry name" value="2,3-Dihydroxybiphenyl 1,2-Dioxygenase, domain 1"/>
    <property type="match status" value="2"/>
</dbReference>
<dbReference type="InterPro" id="IPR029068">
    <property type="entry name" value="Glyas_Bleomycin-R_OHBP_Dase"/>
</dbReference>
<dbReference type="Proteomes" id="UP000199451">
    <property type="component" value="Unassembled WGS sequence"/>
</dbReference>
<feature type="domain" description="VOC" evidence="1">
    <location>
        <begin position="7"/>
        <end position="149"/>
    </location>
</feature>
<keyword evidence="3" id="KW-1185">Reference proteome</keyword>
<dbReference type="PANTHER" id="PTHR36110:SF4">
    <property type="entry name" value="RING-CLEAVING DIOXYGENASE MHQA-RELATED"/>
    <property type="match status" value="1"/>
</dbReference>
<dbReference type="RefSeq" id="WP_089696364.1">
    <property type="nucleotide sequence ID" value="NZ_FNHL01000002.1"/>
</dbReference>
<dbReference type="STRING" id="660521.SAMN04487949_1661"/>
<dbReference type="SUPFAM" id="SSF54593">
    <property type="entry name" value="Glyoxalase/Bleomycin resistance protein/Dihydroxybiphenyl dioxygenase"/>
    <property type="match status" value="1"/>
</dbReference>
<dbReference type="PANTHER" id="PTHR36110">
    <property type="entry name" value="RING-CLEAVING DIOXYGENASE MHQE-RELATED"/>
    <property type="match status" value="1"/>
</dbReference>
<dbReference type="InterPro" id="IPR004360">
    <property type="entry name" value="Glyas_Fos-R_dOase_dom"/>
</dbReference>
<feature type="domain" description="VOC" evidence="1">
    <location>
        <begin position="169"/>
        <end position="285"/>
    </location>
</feature>
<dbReference type="InterPro" id="IPR037523">
    <property type="entry name" value="VOC_core"/>
</dbReference>
<evidence type="ECO:0000313" key="2">
    <source>
        <dbReference type="EMBL" id="SDM43851.1"/>
    </source>
</evidence>
<dbReference type="Pfam" id="PF00903">
    <property type="entry name" value="Glyoxalase"/>
    <property type="match status" value="2"/>
</dbReference>
<protein>
    <submittedName>
        <fullName evidence="2">Glyoxalase family protein</fullName>
    </submittedName>
</protein>
<name>A0A1G9T842_9EURY</name>
<dbReference type="EMBL" id="FNHL01000002">
    <property type="protein sequence ID" value="SDM43851.1"/>
    <property type="molecule type" value="Genomic_DNA"/>
</dbReference>
<organism evidence="2 3">
    <name type="scientific">Halogranum gelatinilyticum</name>
    <dbReference type="NCBI Taxonomy" id="660521"/>
    <lineage>
        <taxon>Archaea</taxon>
        <taxon>Methanobacteriati</taxon>
        <taxon>Methanobacteriota</taxon>
        <taxon>Stenosarchaea group</taxon>
        <taxon>Halobacteria</taxon>
        <taxon>Halobacteriales</taxon>
        <taxon>Haloferacaceae</taxon>
    </lineage>
</organism>